<name>A0A7S0ZZJ3_NOCSC</name>
<dbReference type="InterPro" id="IPR043472">
    <property type="entry name" value="Macro_dom-like"/>
</dbReference>
<dbReference type="InterPro" id="IPR050892">
    <property type="entry name" value="ADP-ribose_metab_enzymes"/>
</dbReference>
<dbReference type="PANTHER" id="PTHR12521:SF0">
    <property type="entry name" value="ADP-RIBOSE GLYCOHYDROLASE OARD1"/>
    <property type="match status" value="1"/>
</dbReference>
<proteinExistence type="predicted"/>
<reference evidence="2" key="1">
    <citation type="submission" date="2021-01" db="EMBL/GenBank/DDBJ databases">
        <authorList>
            <person name="Corre E."/>
            <person name="Pelletier E."/>
            <person name="Niang G."/>
            <person name="Scheremetjew M."/>
            <person name="Finn R."/>
            <person name="Kale V."/>
            <person name="Holt S."/>
            <person name="Cochrane G."/>
            <person name="Meng A."/>
            <person name="Brown T."/>
            <person name="Cohen L."/>
        </authorList>
    </citation>
    <scope>NUCLEOTIDE SEQUENCE</scope>
</reference>
<keyword evidence="1" id="KW-0732">Signal</keyword>
<dbReference type="SUPFAM" id="SSF52949">
    <property type="entry name" value="Macro domain-like"/>
    <property type="match status" value="1"/>
</dbReference>
<feature type="signal peptide" evidence="1">
    <location>
        <begin position="1"/>
        <end position="20"/>
    </location>
</feature>
<evidence type="ECO:0008006" key="3">
    <source>
        <dbReference type="Google" id="ProtNLM"/>
    </source>
</evidence>
<dbReference type="AlphaFoldDB" id="A0A7S0ZZJ3"/>
<protein>
    <recommendedName>
        <fullName evidence="3">Macro domain-containing protein</fullName>
    </recommendedName>
</protein>
<dbReference type="Gene3D" id="3.40.220.10">
    <property type="entry name" value="Leucine Aminopeptidase, subunit E, domain 1"/>
    <property type="match status" value="1"/>
</dbReference>
<dbReference type="EMBL" id="HBFQ01017494">
    <property type="protein sequence ID" value="CAD8837835.1"/>
    <property type="molecule type" value="Transcribed_RNA"/>
</dbReference>
<dbReference type="GO" id="GO:0140291">
    <property type="term" value="P:peptidyl-glutamate ADP-deribosylation"/>
    <property type="evidence" value="ECO:0007669"/>
    <property type="project" value="TreeGrafter"/>
</dbReference>
<organism evidence="2">
    <name type="scientific">Noctiluca scintillans</name>
    <name type="common">Sea sparkle</name>
    <name type="synonym">Red tide dinoflagellate</name>
    <dbReference type="NCBI Taxonomy" id="2966"/>
    <lineage>
        <taxon>Eukaryota</taxon>
        <taxon>Sar</taxon>
        <taxon>Alveolata</taxon>
        <taxon>Dinophyceae</taxon>
        <taxon>Noctilucales</taxon>
        <taxon>Noctilucaceae</taxon>
        <taxon>Noctiluca</taxon>
    </lineage>
</organism>
<gene>
    <name evidence="2" type="ORF">NSCI0253_LOCUS12183</name>
</gene>
<evidence type="ECO:0000313" key="2">
    <source>
        <dbReference type="EMBL" id="CAD8837835.1"/>
    </source>
</evidence>
<feature type="chain" id="PRO_5030839852" description="Macro domain-containing protein" evidence="1">
    <location>
        <begin position="21"/>
        <end position="231"/>
    </location>
</feature>
<evidence type="ECO:0000256" key="1">
    <source>
        <dbReference type="SAM" id="SignalP"/>
    </source>
</evidence>
<dbReference type="PANTHER" id="PTHR12521">
    <property type="entry name" value="PROTEIN C6ORF130"/>
    <property type="match status" value="1"/>
</dbReference>
<sequence length="231" mass="25249">MKTPLFELLFVVMPIVEIIGDLLEAEEQYIVQQSNCATTYAAGLAAGIASKFPHADVYTPGARAARGTMGGDIPGTIAVLGGAACSVEDDRKLRGVINIFGQFTPGKPRRLRQTTPLEYGSIVAPPDVVDDAAQRMEWFEAGLREIAQLDGLESLAFPFQIGCGLAGGDWRVYHRALDKFSDDMGSRSVQVSLYKLPQASWPCVDCRSMASTSGGQFWKKMWYCNACYKTY</sequence>
<accession>A0A7S0ZZJ3</accession>